<protein>
    <submittedName>
        <fullName evidence="1">Uncharacterized protein</fullName>
    </submittedName>
</protein>
<evidence type="ECO:0000313" key="1">
    <source>
        <dbReference type="EMBL" id="CAJ1373822.1"/>
    </source>
</evidence>
<reference evidence="1" key="1">
    <citation type="submission" date="2023-08" db="EMBL/GenBank/DDBJ databases">
        <authorList>
            <person name="Chen Y."/>
            <person name="Shah S."/>
            <person name="Dougan E. K."/>
            <person name="Thang M."/>
            <person name="Chan C."/>
        </authorList>
    </citation>
    <scope>NUCLEOTIDE SEQUENCE</scope>
</reference>
<proteinExistence type="predicted"/>
<sequence length="219" mass="24206">MSSLPVFALATKDDSLSVASCAVSKDTDLPVNRKLHSFGEFHAGSRGSSYLPGKLLQQRLPRTFNESMEHIAQERREEYGMPRGVTGLGRGFDPWSRPGRVNAMPSDADWLPNHRARTFNGSLQGERCGSSPIQTPAGTFIATPTWSESGEFTTRREDPCSPLYVQATPQRWASEHCQEMSQHHAPLQSSVYPGFGLLGSDQTAFLGMFGNTRENHHRA</sequence>
<gene>
    <name evidence="1" type="ORF">EVOR1521_LOCUS3540</name>
</gene>
<comment type="caution">
    <text evidence="1">The sequence shown here is derived from an EMBL/GenBank/DDBJ whole genome shotgun (WGS) entry which is preliminary data.</text>
</comment>
<dbReference type="AlphaFoldDB" id="A0AA36HSE5"/>
<name>A0AA36HSE5_9DINO</name>
<dbReference type="EMBL" id="CAUJNA010000218">
    <property type="protein sequence ID" value="CAJ1373822.1"/>
    <property type="molecule type" value="Genomic_DNA"/>
</dbReference>
<organism evidence="1 2">
    <name type="scientific">Effrenium voratum</name>
    <dbReference type="NCBI Taxonomy" id="2562239"/>
    <lineage>
        <taxon>Eukaryota</taxon>
        <taxon>Sar</taxon>
        <taxon>Alveolata</taxon>
        <taxon>Dinophyceae</taxon>
        <taxon>Suessiales</taxon>
        <taxon>Symbiodiniaceae</taxon>
        <taxon>Effrenium</taxon>
    </lineage>
</organism>
<accession>A0AA36HSE5</accession>
<keyword evidence="2" id="KW-1185">Reference proteome</keyword>
<evidence type="ECO:0000313" key="2">
    <source>
        <dbReference type="Proteomes" id="UP001178507"/>
    </source>
</evidence>
<dbReference type="Proteomes" id="UP001178507">
    <property type="component" value="Unassembled WGS sequence"/>
</dbReference>